<gene>
    <name evidence="1" type="ordered locus">Halxa_0948</name>
</gene>
<accession>F8D8G1</accession>
<dbReference type="Proteomes" id="UP000006794">
    <property type="component" value="Chromosome"/>
</dbReference>
<dbReference type="KEGG" id="hxa:Halxa_0948"/>
<dbReference type="HOGENOM" id="CLU_1393557_0_0_2"/>
<dbReference type="RefSeq" id="WP_013878484.1">
    <property type="nucleotide sequence ID" value="NC_015666.1"/>
</dbReference>
<reference evidence="1 2" key="1">
    <citation type="journal article" date="2012" name="Stand. Genomic Sci.">
        <title>Complete genome sequence of Halopiger xanaduensis type strain (SH-6(T)).</title>
        <authorList>
            <person name="Anderson I."/>
            <person name="Tindall B.J."/>
            <person name="Rohde M."/>
            <person name="Lucas S."/>
            <person name="Han J."/>
            <person name="Lapidus A."/>
            <person name="Cheng J.F."/>
            <person name="Goodwin L."/>
            <person name="Pitluck S."/>
            <person name="Peters L."/>
            <person name="Pati A."/>
            <person name="Mikhailova N."/>
            <person name="Pagani I."/>
            <person name="Teshima H."/>
            <person name="Han C."/>
            <person name="Tapia R."/>
            <person name="Land M."/>
            <person name="Woyke T."/>
            <person name="Klenk H.P."/>
            <person name="Kyrpides N."/>
            <person name="Ivanova N."/>
        </authorList>
    </citation>
    <scope>NUCLEOTIDE SEQUENCE [LARGE SCALE GENOMIC DNA]</scope>
    <source>
        <strain evidence="2">DSM 18323 / JCM 14033 / SH-6</strain>
    </source>
</reference>
<protein>
    <submittedName>
        <fullName evidence="1">Uncharacterized protein</fullName>
    </submittedName>
</protein>
<keyword evidence="2" id="KW-1185">Reference proteome</keyword>
<evidence type="ECO:0000313" key="2">
    <source>
        <dbReference type="Proteomes" id="UP000006794"/>
    </source>
</evidence>
<dbReference type="STRING" id="797210.Halxa_0948"/>
<dbReference type="AlphaFoldDB" id="F8D8G1"/>
<dbReference type="EMBL" id="CP002839">
    <property type="protein sequence ID" value="AEH35584.1"/>
    <property type="molecule type" value="Genomic_DNA"/>
</dbReference>
<evidence type="ECO:0000313" key="1">
    <source>
        <dbReference type="EMBL" id="AEH35584.1"/>
    </source>
</evidence>
<sequence length="195" mass="22107">MTDSERFIGIKVNPDTKTRWQQAAEENPEYRSLTHLIAVAVEAELGEQPDTGGEVDVDMNGVHERLDSIRDEMREMADTIDETYMLARNEEMADYTELKALVQDLIPTGEREEILKRTPEKPPMETPEDELEDVIGRTGSASHLARLLQNEGYTPIEIKGVIEQLADDVKGIEATFARPQEQSDKRIYRVEGYDG</sequence>
<proteinExistence type="predicted"/>
<organism evidence="1 2">
    <name type="scientific">Halopiger xanaduensis (strain DSM 18323 / JCM 14033 / SH-6)</name>
    <dbReference type="NCBI Taxonomy" id="797210"/>
    <lineage>
        <taxon>Archaea</taxon>
        <taxon>Methanobacteriati</taxon>
        <taxon>Methanobacteriota</taxon>
        <taxon>Stenosarchaea group</taxon>
        <taxon>Halobacteria</taxon>
        <taxon>Halobacteriales</taxon>
        <taxon>Natrialbaceae</taxon>
        <taxon>Halopiger</taxon>
    </lineage>
</organism>
<name>F8D8G1_HALXS</name>
<dbReference type="GeneID" id="10795921"/>
<dbReference type="eggNOG" id="arCOG13426">
    <property type="taxonomic scope" value="Archaea"/>
</dbReference>